<gene>
    <name evidence="1" type="ORF">HD597_000645</name>
</gene>
<organism evidence="1 2">
    <name type="scientific">Nonomuraea thailandensis</name>
    <dbReference type="NCBI Taxonomy" id="1188745"/>
    <lineage>
        <taxon>Bacteria</taxon>
        <taxon>Bacillati</taxon>
        <taxon>Actinomycetota</taxon>
        <taxon>Actinomycetes</taxon>
        <taxon>Streptosporangiales</taxon>
        <taxon>Streptosporangiaceae</taxon>
        <taxon>Nonomuraea</taxon>
    </lineage>
</organism>
<evidence type="ECO:0000313" key="2">
    <source>
        <dbReference type="Proteomes" id="UP001139648"/>
    </source>
</evidence>
<evidence type="ECO:0000313" key="1">
    <source>
        <dbReference type="EMBL" id="MCP2353625.1"/>
    </source>
</evidence>
<reference evidence="1" key="1">
    <citation type="submission" date="2022-06" db="EMBL/GenBank/DDBJ databases">
        <title>Sequencing the genomes of 1000 actinobacteria strains.</title>
        <authorList>
            <person name="Klenk H.-P."/>
        </authorList>
    </citation>
    <scope>NUCLEOTIDE SEQUENCE</scope>
    <source>
        <strain evidence="1">DSM 46694</strain>
    </source>
</reference>
<sequence length="116" mass="11932">MAAAGLGEFQSAPVGGIVVQQAGEEEVLPVVRGGEDMDEGVDGGLGAELFPQLSCEGVFEAGVGVLDPPPGRLPVRLLSRLDPLDGEQTALVVDQDGADAFTHEGHLLSEQGWRAG</sequence>
<name>A0A9X2G9A7_9ACTN</name>
<protein>
    <submittedName>
        <fullName evidence="1">Uncharacterized protein</fullName>
    </submittedName>
</protein>
<accession>A0A9X2G9A7</accession>
<dbReference type="EMBL" id="JAMZEB010000001">
    <property type="protein sequence ID" value="MCP2353625.1"/>
    <property type="molecule type" value="Genomic_DNA"/>
</dbReference>
<dbReference type="AlphaFoldDB" id="A0A9X2G9A7"/>
<keyword evidence="2" id="KW-1185">Reference proteome</keyword>
<dbReference type="Proteomes" id="UP001139648">
    <property type="component" value="Unassembled WGS sequence"/>
</dbReference>
<comment type="caution">
    <text evidence="1">The sequence shown here is derived from an EMBL/GenBank/DDBJ whole genome shotgun (WGS) entry which is preliminary data.</text>
</comment>
<proteinExistence type="predicted"/>